<accession>A0ABR4A524</accession>
<feature type="transmembrane region" description="Helical" evidence="7">
    <location>
        <begin position="79"/>
        <end position="106"/>
    </location>
</feature>
<dbReference type="Pfam" id="PF00999">
    <property type="entry name" value="Na_H_Exchanger"/>
    <property type="match status" value="1"/>
</dbReference>
<keyword evidence="6 7" id="KW-0472">Membrane</keyword>
<feature type="transmembrane region" description="Helical" evidence="7">
    <location>
        <begin position="155"/>
        <end position="180"/>
    </location>
</feature>
<dbReference type="InterPro" id="IPR006153">
    <property type="entry name" value="Cation/H_exchanger_TM"/>
</dbReference>
<dbReference type="EMBL" id="JBEFKJ010000019">
    <property type="protein sequence ID" value="KAL2040768.1"/>
    <property type="molecule type" value="Genomic_DNA"/>
</dbReference>
<evidence type="ECO:0000256" key="2">
    <source>
        <dbReference type="ARBA" id="ARBA00022448"/>
    </source>
</evidence>
<feature type="domain" description="Cation/H+ exchanger transmembrane" evidence="8">
    <location>
        <begin position="35"/>
        <end position="422"/>
    </location>
</feature>
<feature type="transmembrane region" description="Helical" evidence="7">
    <location>
        <begin position="222"/>
        <end position="242"/>
    </location>
</feature>
<feature type="transmembrane region" description="Helical" evidence="7">
    <location>
        <begin position="408"/>
        <end position="432"/>
    </location>
</feature>
<evidence type="ECO:0000259" key="8">
    <source>
        <dbReference type="Pfam" id="PF00999"/>
    </source>
</evidence>
<feature type="transmembrane region" description="Helical" evidence="7">
    <location>
        <begin position="192"/>
        <end position="216"/>
    </location>
</feature>
<sequence>MAARAPGQGGILQGANPSKYDSKNPIIVFIIQAGIIIIFCRILHFPLSKLRQPRVIAEVIGGILLGPSVFGRIPGSTNAIFPTASMPTLTMAANIGLILFLFLVGLEVDLRLLVSNWRIALSVGAAGMALPFGLGWGIAYGLYHQFREDPGLVPISFGTYALFVGVAMAITAFPVLCRILTELKLLQTQVGIVVLSAGVGNDVVGWILLALCVALVNAGSGIIALYVLLTCLAYILFLVYAVRPAFLWILRRTGSLHNGPTQSVVALTVLMAFASAFFTGVIGVHPIFGAFLMGLICPHQGGFAIKLTEKIEDLVAVFFLPLYFALSGLSTNLGLLDTGVTWAYVFGVIAVAFVGKLVGGTLAARMNKLVWRESFTIGVLMSCKGLVELIVLNIGLQAKILSQRTFTIFVVMALVTTFATTPLTSVLFPPWYQKKLAAWKRGEIDWDGVRQAPEDTSGDDSGSTIEKEYTEIKRLLVNLRLDSLPSLFTFVALLGGGQSDTPVIKVHPTKNGKTAAADTNIAALRGPSIHKRPLEVHGLRMLELTERLSSVMKDSEVDELSTRDPVVNAFHTFGQFNNVAVSGEVQFVPEGSYSEVLGERASDHKSDMVLIPWSETGSFSEAVTANMNESTQSAFSNGSYNYFVTKLLDNTPCNAAVLVNNGFGALPRETLRSLHRVSTNPSIGGTPVNTTAPLMDRSHHIFFPFIGGMDDRIALRFVLRLAKNPNVTATIICINGAETIGLAKSVILFDKKVAKDGQTAGTTSSQEILSSQDQAFFASMADSLSSDLQSRILFTSIDCIHSPQDLVEQARAEVELSQENAGDLIVVGRHHGKHTDKAFDYGAEGELRHSLGGFAEAMIMGNVKASVLVIQAAVKVE</sequence>
<dbReference type="InterPro" id="IPR050794">
    <property type="entry name" value="CPA2_transporter"/>
</dbReference>
<dbReference type="Proteomes" id="UP001590950">
    <property type="component" value="Unassembled WGS sequence"/>
</dbReference>
<keyword evidence="4 7" id="KW-1133">Transmembrane helix</keyword>
<feature type="transmembrane region" description="Helical" evidence="7">
    <location>
        <begin position="118"/>
        <end position="143"/>
    </location>
</feature>
<dbReference type="PANTHER" id="PTHR32468:SF0">
    <property type="entry name" value="K(+)_H(+) ANTIPORTER 1"/>
    <property type="match status" value="1"/>
</dbReference>
<protein>
    <recommendedName>
        <fullName evidence="8">Cation/H+ exchanger transmembrane domain-containing protein</fullName>
    </recommendedName>
</protein>
<evidence type="ECO:0000256" key="6">
    <source>
        <dbReference type="ARBA" id="ARBA00023136"/>
    </source>
</evidence>
<name>A0ABR4A524_9LECA</name>
<dbReference type="PANTHER" id="PTHR32468">
    <property type="entry name" value="CATION/H + ANTIPORTER"/>
    <property type="match status" value="1"/>
</dbReference>
<reference evidence="9 10" key="1">
    <citation type="submission" date="2024-09" db="EMBL/GenBank/DDBJ databases">
        <title>Rethinking Asexuality: The Enigmatic Case of Functional Sexual Genes in Lepraria (Stereocaulaceae).</title>
        <authorList>
            <person name="Doellman M."/>
            <person name="Sun Y."/>
            <person name="Barcenas-Pena A."/>
            <person name="Lumbsch H.T."/>
            <person name="Grewe F."/>
        </authorList>
    </citation>
    <scope>NUCLEOTIDE SEQUENCE [LARGE SCALE GENOMIC DNA]</scope>
    <source>
        <strain evidence="9 10">Mercado 3170</strain>
    </source>
</reference>
<evidence type="ECO:0000256" key="1">
    <source>
        <dbReference type="ARBA" id="ARBA00004141"/>
    </source>
</evidence>
<evidence type="ECO:0000313" key="9">
    <source>
        <dbReference type="EMBL" id="KAL2040768.1"/>
    </source>
</evidence>
<proteinExistence type="predicted"/>
<keyword evidence="2" id="KW-0813">Transport</keyword>
<evidence type="ECO:0000256" key="3">
    <source>
        <dbReference type="ARBA" id="ARBA00022692"/>
    </source>
</evidence>
<feature type="transmembrane region" description="Helical" evidence="7">
    <location>
        <begin position="26"/>
        <end position="43"/>
    </location>
</feature>
<dbReference type="InterPro" id="IPR038770">
    <property type="entry name" value="Na+/solute_symporter_sf"/>
</dbReference>
<feature type="transmembrane region" description="Helical" evidence="7">
    <location>
        <begin position="342"/>
        <end position="363"/>
    </location>
</feature>
<gene>
    <name evidence="9" type="ORF">N7G274_006226</name>
</gene>
<evidence type="ECO:0000256" key="7">
    <source>
        <dbReference type="SAM" id="Phobius"/>
    </source>
</evidence>
<feature type="transmembrane region" description="Helical" evidence="7">
    <location>
        <begin position="263"/>
        <end position="282"/>
    </location>
</feature>
<keyword evidence="3 7" id="KW-0812">Transmembrane</keyword>
<keyword evidence="10" id="KW-1185">Reference proteome</keyword>
<keyword evidence="5" id="KW-0406">Ion transport</keyword>
<evidence type="ECO:0000256" key="5">
    <source>
        <dbReference type="ARBA" id="ARBA00023065"/>
    </source>
</evidence>
<dbReference type="Gene3D" id="1.20.1530.20">
    <property type="match status" value="1"/>
</dbReference>
<feature type="transmembrane region" description="Helical" evidence="7">
    <location>
        <begin position="314"/>
        <end position="336"/>
    </location>
</feature>
<comment type="subcellular location">
    <subcellularLocation>
        <location evidence="1">Membrane</location>
        <topology evidence="1">Multi-pass membrane protein</topology>
    </subcellularLocation>
</comment>
<feature type="transmembrane region" description="Helical" evidence="7">
    <location>
        <begin position="55"/>
        <end position="73"/>
    </location>
</feature>
<comment type="caution">
    <text evidence="9">The sequence shown here is derived from an EMBL/GenBank/DDBJ whole genome shotgun (WGS) entry which is preliminary data.</text>
</comment>
<evidence type="ECO:0000256" key="4">
    <source>
        <dbReference type="ARBA" id="ARBA00022989"/>
    </source>
</evidence>
<feature type="transmembrane region" description="Helical" evidence="7">
    <location>
        <begin position="375"/>
        <end position="396"/>
    </location>
</feature>
<organism evidence="9 10">
    <name type="scientific">Stereocaulon virgatum</name>
    <dbReference type="NCBI Taxonomy" id="373712"/>
    <lineage>
        <taxon>Eukaryota</taxon>
        <taxon>Fungi</taxon>
        <taxon>Dikarya</taxon>
        <taxon>Ascomycota</taxon>
        <taxon>Pezizomycotina</taxon>
        <taxon>Lecanoromycetes</taxon>
        <taxon>OSLEUM clade</taxon>
        <taxon>Lecanoromycetidae</taxon>
        <taxon>Lecanorales</taxon>
        <taxon>Lecanorineae</taxon>
        <taxon>Stereocaulaceae</taxon>
        <taxon>Stereocaulon</taxon>
    </lineage>
</organism>
<evidence type="ECO:0000313" key="10">
    <source>
        <dbReference type="Proteomes" id="UP001590950"/>
    </source>
</evidence>